<organism evidence="2 3">
    <name type="scientific">Caerostris darwini</name>
    <dbReference type="NCBI Taxonomy" id="1538125"/>
    <lineage>
        <taxon>Eukaryota</taxon>
        <taxon>Metazoa</taxon>
        <taxon>Ecdysozoa</taxon>
        <taxon>Arthropoda</taxon>
        <taxon>Chelicerata</taxon>
        <taxon>Arachnida</taxon>
        <taxon>Araneae</taxon>
        <taxon>Araneomorphae</taxon>
        <taxon>Entelegynae</taxon>
        <taxon>Araneoidea</taxon>
        <taxon>Araneidae</taxon>
        <taxon>Caerostris</taxon>
    </lineage>
</organism>
<name>A0AAV4TXY0_9ARAC</name>
<dbReference type="AlphaFoldDB" id="A0AAV4TXY0"/>
<dbReference type="PROSITE" id="PS50878">
    <property type="entry name" value="RT_POL"/>
    <property type="match status" value="1"/>
</dbReference>
<dbReference type="Proteomes" id="UP001054837">
    <property type="component" value="Unassembled WGS sequence"/>
</dbReference>
<evidence type="ECO:0000313" key="2">
    <source>
        <dbReference type="EMBL" id="GIY50049.1"/>
    </source>
</evidence>
<dbReference type="SUPFAM" id="SSF56672">
    <property type="entry name" value="DNA/RNA polymerases"/>
    <property type="match status" value="1"/>
</dbReference>
<comment type="caution">
    <text evidence="2">The sequence shown here is derived from an EMBL/GenBank/DDBJ whole genome shotgun (WGS) entry which is preliminary data.</text>
</comment>
<keyword evidence="3" id="KW-1185">Reference proteome</keyword>
<gene>
    <name evidence="2" type="primary">R1A1-elementORF2_737</name>
    <name evidence="2" type="ORF">CDAR_597521</name>
</gene>
<evidence type="ECO:0000313" key="3">
    <source>
        <dbReference type="Proteomes" id="UP001054837"/>
    </source>
</evidence>
<dbReference type="Pfam" id="PF00078">
    <property type="entry name" value="RVT_1"/>
    <property type="match status" value="1"/>
</dbReference>
<dbReference type="GO" id="GO:0071897">
    <property type="term" value="P:DNA biosynthetic process"/>
    <property type="evidence" value="ECO:0007669"/>
    <property type="project" value="UniProtKB-ARBA"/>
</dbReference>
<dbReference type="InterPro" id="IPR043502">
    <property type="entry name" value="DNA/RNA_pol_sf"/>
</dbReference>
<evidence type="ECO:0000259" key="1">
    <source>
        <dbReference type="PROSITE" id="PS50878"/>
    </source>
</evidence>
<dbReference type="PANTHER" id="PTHR19446">
    <property type="entry name" value="REVERSE TRANSCRIPTASES"/>
    <property type="match status" value="1"/>
</dbReference>
<dbReference type="InterPro" id="IPR000477">
    <property type="entry name" value="RT_dom"/>
</dbReference>
<reference evidence="2 3" key="1">
    <citation type="submission" date="2021-06" db="EMBL/GenBank/DDBJ databases">
        <title>Caerostris darwini draft genome.</title>
        <authorList>
            <person name="Kono N."/>
            <person name="Arakawa K."/>
        </authorList>
    </citation>
    <scope>NUCLEOTIDE SEQUENCE [LARGE SCALE GENOMIC DNA]</scope>
</reference>
<feature type="domain" description="Reverse transcriptase" evidence="1">
    <location>
        <begin position="236"/>
        <end position="458"/>
    </location>
</feature>
<dbReference type="EMBL" id="BPLQ01010336">
    <property type="protein sequence ID" value="GIY50049.1"/>
    <property type="molecule type" value="Genomic_DNA"/>
</dbReference>
<dbReference type="CDD" id="cd01650">
    <property type="entry name" value="RT_nLTR_like"/>
    <property type="match status" value="1"/>
</dbReference>
<accession>A0AAV4TXY0</accession>
<protein>
    <recommendedName>
        <fullName evidence="1">Reverse transcriptase domain-containing protein</fullName>
    </recommendedName>
</protein>
<proteinExistence type="predicted"/>
<sequence length="458" mass="53328">MAHFLDHDDDYLNSITHKELDNYIIQIQSLTLESINQSQSPIGTKKTGERSKNAIWWNPGLRVLRSKVRASRRLYQKETDAQIRQIKLVNYKNLQAIYKRNILNRKRECFKDFVNKITTKNLYGKNFKVLLDKTTCNRVINPVKDITGQFTSSLNETMFAILKHHFGYNSLVIQLDNINSLVNIPEDYIEISIQEIEEIIANIKPNKAPGPDNIPGEIVKEMFYANKHLYTNLFNKLLKTGLFPTSWKDANVVLIPKENKNLELAEHYRPICLLSAWGKTFDKLIAKRITYYLEQANYFSINQFGFRRRRSTVTAIQNIKSFINQAADENKIVCLISLDIKNAFNSVDWNLLKKKITKLPIPSYLIIILMDFLNNRSVLYHGEKIHYNQGIPQGSCLGPILWNIYINDLLELNLEPDIITQAFADDIVVMLKDRVFIFLRIKAIKHWRQYLIGCNQTD</sequence>